<dbReference type="RefSeq" id="WP_406787290.1">
    <property type="nucleotide sequence ID" value="NZ_JBJIAA010000007.1"/>
</dbReference>
<organism evidence="1 2">
    <name type="scientific">Clostridium neuense</name>
    <dbReference type="NCBI Taxonomy" id="1728934"/>
    <lineage>
        <taxon>Bacteria</taxon>
        <taxon>Bacillati</taxon>
        <taxon>Bacillota</taxon>
        <taxon>Clostridia</taxon>
        <taxon>Eubacteriales</taxon>
        <taxon>Clostridiaceae</taxon>
        <taxon>Clostridium</taxon>
    </lineage>
</organism>
<reference evidence="1 2" key="1">
    <citation type="submission" date="2024-11" db="EMBL/GenBank/DDBJ databases">
        <authorList>
            <person name="Heng Y.C."/>
            <person name="Lim A.C.H."/>
            <person name="Lee J.K.Y."/>
            <person name="Kittelmann S."/>
        </authorList>
    </citation>
    <scope>NUCLEOTIDE SEQUENCE [LARGE SCALE GENOMIC DNA]</scope>
    <source>
        <strain evidence="1 2">WILCCON 0114</strain>
    </source>
</reference>
<keyword evidence="2" id="KW-1185">Reference proteome</keyword>
<dbReference type="Proteomes" id="UP001623592">
    <property type="component" value="Unassembled WGS sequence"/>
</dbReference>
<sequence>MVYFDGICLYKFPPYQITDYDVFKSKFLEYENKFYKAYENGQYDNISIYIDKKFEPIIFNIFYHKMSDEDKFINYIYMYKNCDYALQKLPLKLIKEIYKFIPKDLLEKRKNSGLVDCNGYINIYRGVGSKSSKGSRAISWTTDKNVAKWFANRFNKVAKIINGKIHINDVIFIFDEELVYLSEDEFYKDEEKEIIVIPEKVVIIGEDKVNKN</sequence>
<comment type="caution">
    <text evidence="1">The sequence shown here is derived from an EMBL/GenBank/DDBJ whole genome shotgun (WGS) entry which is preliminary data.</text>
</comment>
<proteinExistence type="predicted"/>
<dbReference type="EMBL" id="JBJIAA010000007">
    <property type="protein sequence ID" value="MFL0250625.1"/>
    <property type="molecule type" value="Genomic_DNA"/>
</dbReference>
<protein>
    <submittedName>
        <fullName evidence="1">Uncharacterized protein</fullName>
    </submittedName>
</protein>
<evidence type="ECO:0000313" key="2">
    <source>
        <dbReference type="Proteomes" id="UP001623592"/>
    </source>
</evidence>
<name>A0ABW8TG21_9CLOT</name>
<evidence type="ECO:0000313" key="1">
    <source>
        <dbReference type="EMBL" id="MFL0250625.1"/>
    </source>
</evidence>
<gene>
    <name evidence="1" type="ORF">ACJDT4_09355</name>
</gene>
<accession>A0ABW8TG21</accession>